<keyword evidence="2" id="KW-1185">Reference proteome</keyword>
<reference evidence="3" key="1">
    <citation type="submission" date="2022-11" db="UniProtKB">
        <authorList>
            <consortium name="WormBaseParasite"/>
        </authorList>
    </citation>
    <scope>IDENTIFICATION</scope>
</reference>
<feature type="compositionally biased region" description="Polar residues" evidence="1">
    <location>
        <begin position="49"/>
        <end position="58"/>
    </location>
</feature>
<dbReference type="AlphaFoldDB" id="A0A914WLK9"/>
<proteinExistence type="predicted"/>
<dbReference type="Proteomes" id="UP000887566">
    <property type="component" value="Unplaced"/>
</dbReference>
<evidence type="ECO:0000256" key="1">
    <source>
        <dbReference type="SAM" id="MobiDB-lite"/>
    </source>
</evidence>
<dbReference type="WBParaSite" id="PSAMB.scaffold4647size13976.g24814.t1">
    <property type="protein sequence ID" value="PSAMB.scaffold4647size13976.g24814.t1"/>
    <property type="gene ID" value="PSAMB.scaffold4647size13976.g24814"/>
</dbReference>
<accession>A0A914WLK9</accession>
<protein>
    <submittedName>
        <fullName evidence="3">Uncharacterized protein</fullName>
    </submittedName>
</protein>
<sequence length="98" mass="10647">MGKVSEGDIRMAMKINELKAAFKLGVSPNRSVVRPKQRDTSLLVDVSPQERSSTTSQCPKKPTAELHAQEATLSHITAAALCRSLQGGCEKHTTEMIL</sequence>
<evidence type="ECO:0000313" key="2">
    <source>
        <dbReference type="Proteomes" id="UP000887566"/>
    </source>
</evidence>
<name>A0A914WLK9_9BILA</name>
<organism evidence="2 3">
    <name type="scientific">Plectus sambesii</name>
    <dbReference type="NCBI Taxonomy" id="2011161"/>
    <lineage>
        <taxon>Eukaryota</taxon>
        <taxon>Metazoa</taxon>
        <taxon>Ecdysozoa</taxon>
        <taxon>Nematoda</taxon>
        <taxon>Chromadorea</taxon>
        <taxon>Plectida</taxon>
        <taxon>Plectina</taxon>
        <taxon>Plectoidea</taxon>
        <taxon>Plectidae</taxon>
        <taxon>Plectus</taxon>
    </lineage>
</organism>
<feature type="region of interest" description="Disordered" evidence="1">
    <location>
        <begin position="31"/>
        <end position="62"/>
    </location>
</feature>
<evidence type="ECO:0000313" key="3">
    <source>
        <dbReference type="WBParaSite" id="PSAMB.scaffold4647size13976.g24814.t1"/>
    </source>
</evidence>